<evidence type="ECO:0000259" key="21">
    <source>
        <dbReference type="PROSITE" id="PS50975"/>
    </source>
</evidence>
<dbReference type="EC" id="2.7.1.159" evidence="3"/>
<evidence type="ECO:0000256" key="7">
    <source>
        <dbReference type="ARBA" id="ARBA00022723"/>
    </source>
</evidence>
<evidence type="ECO:0000256" key="14">
    <source>
        <dbReference type="ARBA" id="ARBA00033624"/>
    </source>
</evidence>
<evidence type="ECO:0000256" key="8">
    <source>
        <dbReference type="ARBA" id="ARBA00022741"/>
    </source>
</evidence>
<dbReference type="PANTHER" id="PTHR14217">
    <property type="entry name" value="INOSITOL-TETRAKISPHOSPHATE 1-KINASE"/>
    <property type="match status" value="1"/>
</dbReference>
<comment type="catalytic activity">
    <reaction evidence="17">
        <text>1D-myo-inositol 1,3,4-trisphosphate + 1D-myo-inositol 1,3,4,5,6-pentakisphosphate = 1D-myo-inositol 3,4,5,6-tetrakisphosphate + 1D-myo-inositol 1,3,4,5-tetrakisphosphate</text>
        <dbReference type="Rhea" id="RHEA:70271"/>
        <dbReference type="ChEBI" id="CHEBI:57539"/>
        <dbReference type="ChEBI" id="CHEBI:57733"/>
        <dbReference type="ChEBI" id="CHEBI:57895"/>
        <dbReference type="ChEBI" id="CHEBI:58414"/>
    </reaction>
    <physiologicalReaction direction="left-to-right" evidence="17">
        <dbReference type="Rhea" id="RHEA:70272"/>
    </physiologicalReaction>
    <physiologicalReaction direction="right-to-left" evidence="17">
        <dbReference type="Rhea" id="RHEA:70273"/>
    </physiologicalReaction>
</comment>
<evidence type="ECO:0000313" key="23">
    <source>
        <dbReference type="RefSeq" id="XP_030074884.1"/>
    </source>
</evidence>
<dbReference type="InParanoid" id="A0A6P7ZHG7"/>
<comment type="catalytic activity">
    <reaction evidence="14">
        <text>1D-myo-inositol 3,4,6-trisphosphate + ATP = 1D-myo-inositol 1,3,4,6-tetrakisphosphate + ADP + H(+)</text>
        <dbReference type="Rhea" id="RHEA:70287"/>
        <dbReference type="ChEBI" id="CHEBI:15378"/>
        <dbReference type="ChEBI" id="CHEBI:30616"/>
        <dbReference type="ChEBI" id="CHEBI:57660"/>
        <dbReference type="ChEBI" id="CHEBI:189099"/>
        <dbReference type="ChEBI" id="CHEBI:456216"/>
    </reaction>
    <physiologicalReaction direction="left-to-right" evidence="14">
        <dbReference type="Rhea" id="RHEA:70288"/>
    </physiologicalReaction>
    <physiologicalReaction direction="right-to-left" evidence="14">
        <dbReference type="Rhea" id="RHEA:70289"/>
    </physiologicalReaction>
</comment>
<evidence type="ECO:0000313" key="22">
    <source>
        <dbReference type="Proteomes" id="UP000515156"/>
    </source>
</evidence>
<dbReference type="Gene3D" id="3.30.470.20">
    <property type="entry name" value="ATP-grasp fold, B domain"/>
    <property type="match status" value="1"/>
</dbReference>
<keyword evidence="8 19" id="KW-0547">Nucleotide-binding</keyword>
<evidence type="ECO:0000256" key="6">
    <source>
        <dbReference type="ARBA" id="ARBA00022679"/>
    </source>
</evidence>
<dbReference type="Proteomes" id="UP000515156">
    <property type="component" value="Chromosome 11"/>
</dbReference>
<evidence type="ECO:0000256" key="20">
    <source>
        <dbReference type="SAM" id="MobiDB-lite"/>
    </source>
</evidence>
<feature type="domain" description="ATP-grasp" evidence="21">
    <location>
        <begin position="118"/>
        <end position="328"/>
    </location>
</feature>
<comment type="cofactor">
    <cofactor evidence="1">
        <name>Mg(2+)</name>
        <dbReference type="ChEBI" id="CHEBI:18420"/>
    </cofactor>
</comment>
<keyword evidence="22" id="KW-1185">Reference proteome</keyword>
<keyword evidence="10 19" id="KW-0067">ATP-binding</keyword>
<dbReference type="Pfam" id="PF17927">
    <property type="entry name" value="Ins134_P3_kin_N"/>
    <property type="match status" value="1"/>
</dbReference>
<protein>
    <recommendedName>
        <fullName evidence="5">Inositol-tetrakisphosphate 1-kinase</fullName>
        <ecNumber evidence="4">2.7.1.134</ecNumber>
        <ecNumber evidence="3">2.7.1.159</ecNumber>
    </recommendedName>
    <alternativeName>
        <fullName evidence="12">Inositol 1,3,4-trisphosphate 5/6-kinase</fullName>
    </alternativeName>
</protein>
<feature type="region of interest" description="Disordered" evidence="20">
    <location>
        <begin position="323"/>
        <end position="355"/>
    </location>
</feature>
<dbReference type="RefSeq" id="XP_030074884.1">
    <property type="nucleotide sequence ID" value="XM_030219024.1"/>
</dbReference>
<dbReference type="InterPro" id="IPR011761">
    <property type="entry name" value="ATP-grasp"/>
</dbReference>
<gene>
    <name evidence="23" type="primary">LOC115480378</name>
</gene>
<evidence type="ECO:0000256" key="1">
    <source>
        <dbReference type="ARBA" id="ARBA00001946"/>
    </source>
</evidence>
<evidence type="ECO:0000256" key="5">
    <source>
        <dbReference type="ARBA" id="ARBA00014968"/>
    </source>
</evidence>
<reference evidence="22" key="1">
    <citation type="submission" date="2024-06" db="UniProtKB">
        <authorList>
            <consortium name="RefSeq"/>
        </authorList>
    </citation>
    <scope>NUCLEOTIDE SEQUENCE [LARGE SCALE GENOMIC DNA]</scope>
</reference>
<dbReference type="FunFam" id="3.30.470.20:FF:000047">
    <property type="entry name" value="Inositol-tetrakisphosphate 1-kinase 4"/>
    <property type="match status" value="1"/>
</dbReference>
<name>A0A6P7ZHG7_9AMPH</name>
<reference evidence="23" key="2">
    <citation type="submission" date="2025-08" db="UniProtKB">
        <authorList>
            <consortium name="RefSeq"/>
        </authorList>
    </citation>
    <scope>IDENTIFICATION</scope>
</reference>
<feature type="compositionally biased region" description="Polar residues" evidence="20">
    <location>
        <begin position="243"/>
        <end position="252"/>
    </location>
</feature>
<dbReference type="InterPro" id="IPR041429">
    <property type="entry name" value="ITPK1_N"/>
</dbReference>
<feature type="compositionally biased region" description="Basic and acidic residues" evidence="20">
    <location>
        <begin position="344"/>
        <end position="355"/>
    </location>
</feature>
<evidence type="ECO:0000256" key="11">
    <source>
        <dbReference type="ARBA" id="ARBA00022842"/>
    </source>
</evidence>
<comment type="similarity">
    <text evidence="2">Belongs to the ITPK1 family.</text>
</comment>
<dbReference type="EC" id="2.7.1.134" evidence="4"/>
<dbReference type="InterPro" id="IPR008656">
    <property type="entry name" value="Inositol_tetrakis-P_1-kinase"/>
</dbReference>
<dbReference type="SUPFAM" id="SSF56059">
    <property type="entry name" value="Glutathione synthetase ATP-binding domain-like"/>
    <property type="match status" value="1"/>
</dbReference>
<dbReference type="OrthoDB" id="25308at2759"/>
<evidence type="ECO:0000256" key="2">
    <source>
        <dbReference type="ARBA" id="ARBA00009601"/>
    </source>
</evidence>
<evidence type="ECO:0000256" key="18">
    <source>
        <dbReference type="ARBA" id="ARBA00049058"/>
    </source>
</evidence>
<dbReference type="Pfam" id="PF05770">
    <property type="entry name" value="Ins134_P3_kin"/>
    <property type="match status" value="1"/>
</dbReference>
<comment type="catalytic activity">
    <reaction evidence="15">
        <text>1D-myo-inositol 3,4,5,6-tetrakisphosphate + ATP = 1D-myo-inositol 1,3,4,5,6-pentakisphosphate + ADP + H(+)</text>
        <dbReference type="Rhea" id="RHEA:12452"/>
        <dbReference type="ChEBI" id="CHEBI:15378"/>
        <dbReference type="ChEBI" id="CHEBI:30616"/>
        <dbReference type="ChEBI" id="CHEBI:57539"/>
        <dbReference type="ChEBI" id="CHEBI:57733"/>
        <dbReference type="ChEBI" id="CHEBI:456216"/>
        <dbReference type="EC" id="2.7.1.134"/>
    </reaction>
    <physiologicalReaction direction="left-to-right" evidence="15">
        <dbReference type="Rhea" id="RHEA:12453"/>
    </physiologicalReaction>
    <physiologicalReaction direction="right-to-left" evidence="15">
        <dbReference type="Rhea" id="RHEA:12454"/>
    </physiologicalReaction>
</comment>
<dbReference type="InterPro" id="IPR040464">
    <property type="entry name" value="InsP(3)kin_ATP-grasp"/>
</dbReference>
<dbReference type="KEGG" id="muo:115480378"/>
<proteinExistence type="inferred from homology"/>
<accession>A0A6P7ZHG7</accession>
<feature type="compositionally biased region" description="Polar residues" evidence="20">
    <location>
        <begin position="323"/>
        <end position="332"/>
    </location>
</feature>
<dbReference type="GO" id="GO:0005737">
    <property type="term" value="C:cytoplasm"/>
    <property type="evidence" value="ECO:0007669"/>
    <property type="project" value="TreeGrafter"/>
</dbReference>
<feature type="region of interest" description="Disordered" evidence="20">
    <location>
        <begin position="235"/>
        <end position="259"/>
    </location>
</feature>
<dbReference type="PROSITE" id="PS50975">
    <property type="entry name" value="ATP_GRASP"/>
    <property type="match status" value="1"/>
</dbReference>
<dbReference type="PANTHER" id="PTHR14217:SF42">
    <property type="entry name" value="INOSITOL-TETRAKISPHOSPHATE 1-KINASE"/>
    <property type="match status" value="1"/>
</dbReference>
<dbReference type="GO" id="GO:0005524">
    <property type="term" value="F:ATP binding"/>
    <property type="evidence" value="ECO:0007669"/>
    <property type="project" value="UniProtKB-UniRule"/>
</dbReference>
<organism evidence="22 23">
    <name type="scientific">Microcaecilia unicolor</name>
    <dbReference type="NCBI Taxonomy" id="1415580"/>
    <lineage>
        <taxon>Eukaryota</taxon>
        <taxon>Metazoa</taxon>
        <taxon>Chordata</taxon>
        <taxon>Craniata</taxon>
        <taxon>Vertebrata</taxon>
        <taxon>Euteleostomi</taxon>
        <taxon>Amphibia</taxon>
        <taxon>Gymnophiona</taxon>
        <taxon>Siphonopidae</taxon>
        <taxon>Microcaecilia</taxon>
    </lineage>
</organism>
<evidence type="ECO:0000256" key="13">
    <source>
        <dbReference type="ARBA" id="ARBA00033609"/>
    </source>
</evidence>
<evidence type="ECO:0000256" key="3">
    <source>
        <dbReference type="ARBA" id="ARBA00012017"/>
    </source>
</evidence>
<evidence type="ECO:0000256" key="15">
    <source>
        <dbReference type="ARBA" id="ARBA00033645"/>
    </source>
</evidence>
<keyword evidence="6" id="KW-0808">Transferase</keyword>
<dbReference type="GeneID" id="115480378"/>
<evidence type="ECO:0000256" key="9">
    <source>
        <dbReference type="ARBA" id="ARBA00022777"/>
    </source>
</evidence>
<comment type="catalytic activity">
    <reaction evidence="13">
        <text>1D-myo-inositol 1,3,4-trisphosphate + ATP = 1D-myo-inositol 1,3,4,5-tetrakisphosphate + ADP + H(+)</text>
        <dbReference type="Rhea" id="RHEA:13253"/>
        <dbReference type="ChEBI" id="CHEBI:15378"/>
        <dbReference type="ChEBI" id="CHEBI:30616"/>
        <dbReference type="ChEBI" id="CHEBI:57895"/>
        <dbReference type="ChEBI" id="CHEBI:58414"/>
        <dbReference type="ChEBI" id="CHEBI:456216"/>
        <dbReference type="EC" id="2.7.1.159"/>
    </reaction>
    <physiologicalReaction direction="left-to-right" evidence="13">
        <dbReference type="Rhea" id="RHEA:13254"/>
    </physiologicalReaction>
    <physiologicalReaction direction="right-to-left" evidence="13">
        <dbReference type="Rhea" id="RHEA:13255"/>
    </physiologicalReaction>
</comment>
<dbReference type="GO" id="GO:0052725">
    <property type="term" value="F:inositol-1,3,4-trisphosphate 6-kinase activity"/>
    <property type="evidence" value="ECO:0007669"/>
    <property type="project" value="InterPro"/>
</dbReference>
<evidence type="ECO:0000256" key="10">
    <source>
        <dbReference type="ARBA" id="ARBA00022840"/>
    </source>
</evidence>
<evidence type="ECO:0000256" key="19">
    <source>
        <dbReference type="PROSITE-ProRule" id="PRU00409"/>
    </source>
</evidence>
<comment type="catalytic activity">
    <reaction evidence="16">
        <text>1D-myo-inositol 1,3,4-trisphosphate + ATP = 1D-myo-inositol 1,3,4,6-tetrakisphosphate + ADP + H(+)</text>
        <dbReference type="Rhea" id="RHEA:20940"/>
        <dbReference type="ChEBI" id="CHEBI:15378"/>
        <dbReference type="ChEBI" id="CHEBI:30616"/>
        <dbReference type="ChEBI" id="CHEBI:57660"/>
        <dbReference type="ChEBI" id="CHEBI:58414"/>
        <dbReference type="ChEBI" id="CHEBI:456216"/>
        <dbReference type="EC" id="2.7.1.159"/>
    </reaction>
    <physiologicalReaction direction="left-to-right" evidence="16">
        <dbReference type="Rhea" id="RHEA:20941"/>
    </physiologicalReaction>
    <physiologicalReaction direction="right-to-left" evidence="16">
        <dbReference type="Rhea" id="RHEA:20942"/>
    </physiologicalReaction>
</comment>
<dbReference type="GO" id="GO:0047325">
    <property type="term" value="F:inositol-3,4,5,6-tetrakisphosphate 1-kinase activity"/>
    <property type="evidence" value="ECO:0007669"/>
    <property type="project" value="UniProtKB-EC"/>
</dbReference>
<dbReference type="GO" id="GO:0032957">
    <property type="term" value="P:inositol trisphosphate metabolic process"/>
    <property type="evidence" value="ECO:0007669"/>
    <property type="project" value="InterPro"/>
</dbReference>
<sequence length="401" mass="44901">MPTFKEGRRRIGYCLSEKKKRKLNFHLFEELCRKRGFEVSEIDLGKTLSSHGPFDIIIHKLSDLIVESGYDVQSHHLIQSFQAYLETQPRTILLDPLPAMRTLSDRFQSYRLLQSLQSLCRAENCIFSPPYIEVMTSDRSKILRHIREQHLTFPFICKPRVAHGCSSHQMALIFNQHGLGDVKPPCLLQSFINHSAILYKVFVVGSAQFVVQRPSLKNLPPGESERKTIFFNSHDVSKPESCSHLSTTNSGEGTAGPPASDIVQQIVQGLSSALGISLFGVDLIVDMQSGHCAVIDVNAFPGYEGVPEFFPALIKHIEMLMESQEQTSSTQALPAEHSSHPRNPHQEKAKENAPDRAHLICPTPPVQDPWIGKPRTTENIKASEPDTFYSFAVSPSLLLPN</sequence>
<comment type="catalytic activity">
    <reaction evidence="18">
        <text>1D-myo-inositol 1,3,4-trisphosphate + 1D-myo-inositol 1,3,4,5,6-pentakisphosphate = 1D-myo-inositol 3,4,5,6-tetrakisphosphate + 1D-myo-inositol 1,3,4,6-tetrakisphosphate</text>
        <dbReference type="Rhea" id="RHEA:70263"/>
        <dbReference type="ChEBI" id="CHEBI:57539"/>
        <dbReference type="ChEBI" id="CHEBI:57660"/>
        <dbReference type="ChEBI" id="CHEBI:57733"/>
        <dbReference type="ChEBI" id="CHEBI:58414"/>
    </reaction>
    <physiologicalReaction direction="left-to-right" evidence="18">
        <dbReference type="Rhea" id="RHEA:70264"/>
    </physiologicalReaction>
    <physiologicalReaction direction="right-to-left" evidence="18">
        <dbReference type="Rhea" id="RHEA:70265"/>
    </physiologicalReaction>
</comment>
<keyword evidence="11" id="KW-0460">Magnesium</keyword>
<evidence type="ECO:0000256" key="4">
    <source>
        <dbReference type="ARBA" id="ARBA00012072"/>
    </source>
</evidence>
<evidence type="ECO:0000256" key="17">
    <source>
        <dbReference type="ARBA" id="ARBA00047728"/>
    </source>
</evidence>
<dbReference type="GO" id="GO:0052726">
    <property type="term" value="F:inositol-1,3,4-trisphosphate 5-kinase activity"/>
    <property type="evidence" value="ECO:0007669"/>
    <property type="project" value="InterPro"/>
</dbReference>
<keyword evidence="7" id="KW-0479">Metal-binding</keyword>
<keyword evidence="9" id="KW-0418">Kinase</keyword>
<evidence type="ECO:0000256" key="16">
    <source>
        <dbReference type="ARBA" id="ARBA00033674"/>
    </source>
</evidence>
<dbReference type="GO" id="GO:0000287">
    <property type="term" value="F:magnesium ion binding"/>
    <property type="evidence" value="ECO:0007669"/>
    <property type="project" value="InterPro"/>
</dbReference>
<evidence type="ECO:0000256" key="12">
    <source>
        <dbReference type="ARBA" id="ARBA00031742"/>
    </source>
</evidence>
<dbReference type="AlphaFoldDB" id="A0A6P7ZHG7"/>